<sequence>MKTLLRWITGAVVVGLAVGSASVTLGQRGMTRMVRRDVTALLTRAEPVPAGVVTDTMLSDLPEPVRRYLAYSGIVGKPMAGTVHLKQTGRMRLSPGQPWMPLTAQQYFSVRPPGFVWDGTVRLGPLPVARGRDMYLDGVGHMLIKAGGVVTVADAGGPEMDQGALMRYLSELIWLPTGFLGEQIAFESLDAQSVRVTLTDHGQRVSGTMHFDDEGRFTRFVAQRYRSVDGGQELTTWSAEALEYGERGGLMLPVRARASWMLPDGDFSYIDLTVTEVVYDPIQP</sequence>
<dbReference type="RefSeq" id="WP_012873385.1">
    <property type="nucleotide sequence ID" value="NC_013524.1"/>
</dbReference>
<gene>
    <name evidence="1" type="ordered locus">Sthe_2946</name>
</gene>
<accession>D1C957</accession>
<dbReference type="HOGENOM" id="CLU_064054_1_0_0"/>
<dbReference type="STRING" id="479434.Sthe_2946"/>
<dbReference type="EMBL" id="CP001824">
    <property type="protein sequence ID" value="ACZ40350.1"/>
    <property type="molecule type" value="Genomic_DNA"/>
</dbReference>
<evidence type="ECO:0000313" key="1">
    <source>
        <dbReference type="EMBL" id="ACZ40350.1"/>
    </source>
</evidence>
<dbReference type="Proteomes" id="UP000002027">
    <property type="component" value="Chromosome 2"/>
</dbReference>
<protein>
    <submittedName>
        <fullName evidence="1">Uncharacterized protein</fullName>
    </submittedName>
</protein>
<dbReference type="eggNOG" id="ENOG502ZA6T">
    <property type="taxonomic scope" value="Bacteria"/>
</dbReference>
<dbReference type="OrthoDB" id="9786534at2"/>
<organism evidence="1 2">
    <name type="scientific">Sphaerobacter thermophilus (strain ATCC 49802 / DSM 20745 / KCCM 41009 / NCIMB 13125 / S 6022)</name>
    <dbReference type="NCBI Taxonomy" id="479434"/>
    <lineage>
        <taxon>Bacteria</taxon>
        <taxon>Pseudomonadati</taxon>
        <taxon>Thermomicrobiota</taxon>
        <taxon>Thermomicrobia</taxon>
        <taxon>Sphaerobacterales</taxon>
        <taxon>Sphaerobacterineae</taxon>
        <taxon>Sphaerobacteraceae</taxon>
        <taxon>Sphaerobacter</taxon>
    </lineage>
</organism>
<proteinExistence type="predicted"/>
<dbReference type="AlphaFoldDB" id="D1C957"/>
<reference evidence="2" key="1">
    <citation type="submission" date="2009-11" db="EMBL/GenBank/DDBJ databases">
        <title>The complete chromosome 2 of Sphaerobacter thermophilus DSM 20745.</title>
        <authorList>
            <person name="Lucas S."/>
            <person name="Copeland A."/>
            <person name="Lapidus A."/>
            <person name="Glavina del Rio T."/>
            <person name="Dalin E."/>
            <person name="Tice H."/>
            <person name="Bruce D."/>
            <person name="Goodwin L."/>
            <person name="Pitluck S."/>
            <person name="Kyrpides N."/>
            <person name="Mavromatis K."/>
            <person name="Ivanova N."/>
            <person name="Mikhailova N."/>
            <person name="LaButti K.M."/>
            <person name="Clum A."/>
            <person name="Sun H.I."/>
            <person name="Brettin T."/>
            <person name="Detter J.C."/>
            <person name="Han C."/>
            <person name="Larimer F."/>
            <person name="Land M."/>
            <person name="Hauser L."/>
            <person name="Markowitz V."/>
            <person name="Cheng J.F."/>
            <person name="Hugenholtz P."/>
            <person name="Woyke T."/>
            <person name="Wu D."/>
            <person name="Steenblock K."/>
            <person name="Schneider S."/>
            <person name="Pukall R."/>
            <person name="Goeker M."/>
            <person name="Klenk H.P."/>
            <person name="Eisen J.A."/>
        </authorList>
    </citation>
    <scope>NUCLEOTIDE SEQUENCE [LARGE SCALE GENOMIC DNA]</scope>
    <source>
        <strain evidence="2">ATCC 49802 / DSM 20745 / S 6022</strain>
    </source>
</reference>
<reference evidence="1 2" key="2">
    <citation type="journal article" date="2010" name="Stand. Genomic Sci.">
        <title>Complete genome sequence of Desulfohalobium retbaense type strain (HR(100)).</title>
        <authorList>
            <person name="Spring S."/>
            <person name="Nolan M."/>
            <person name="Lapidus A."/>
            <person name="Glavina Del Rio T."/>
            <person name="Copeland A."/>
            <person name="Tice H."/>
            <person name="Cheng J.F."/>
            <person name="Lucas S."/>
            <person name="Land M."/>
            <person name="Chen F."/>
            <person name="Bruce D."/>
            <person name="Goodwin L."/>
            <person name="Pitluck S."/>
            <person name="Ivanova N."/>
            <person name="Mavromatis K."/>
            <person name="Mikhailova N."/>
            <person name="Pati A."/>
            <person name="Chen A."/>
            <person name="Palaniappan K."/>
            <person name="Hauser L."/>
            <person name="Chang Y.J."/>
            <person name="Jeffries C.D."/>
            <person name="Munk C."/>
            <person name="Kiss H."/>
            <person name="Chain P."/>
            <person name="Han C."/>
            <person name="Brettin T."/>
            <person name="Detter J.C."/>
            <person name="Schuler E."/>
            <person name="Goker M."/>
            <person name="Rohde M."/>
            <person name="Bristow J."/>
            <person name="Eisen J.A."/>
            <person name="Markowitz V."/>
            <person name="Hugenholtz P."/>
            <person name="Kyrpides N.C."/>
            <person name="Klenk H.P."/>
        </authorList>
    </citation>
    <scope>NUCLEOTIDE SEQUENCE [LARGE SCALE GENOMIC DNA]</scope>
    <source>
        <strain evidence="2">ATCC 49802 / DSM 20745 / S 6022</strain>
    </source>
</reference>
<keyword evidence="2" id="KW-1185">Reference proteome</keyword>
<dbReference type="InterPro" id="IPR046674">
    <property type="entry name" value="DUF6544"/>
</dbReference>
<dbReference type="InParanoid" id="D1C957"/>
<dbReference type="Pfam" id="PF20181">
    <property type="entry name" value="DUF6544"/>
    <property type="match status" value="1"/>
</dbReference>
<evidence type="ECO:0000313" key="2">
    <source>
        <dbReference type="Proteomes" id="UP000002027"/>
    </source>
</evidence>
<name>D1C957_SPHTD</name>
<dbReference type="KEGG" id="sti:Sthe_2946"/>